<comment type="caution">
    <text evidence="7">The sequence shown here is derived from an EMBL/GenBank/DDBJ whole genome shotgun (WGS) entry which is preliminary data.</text>
</comment>
<comment type="subcellular location">
    <subcellularLocation>
        <location evidence="1">Membrane</location>
        <topology evidence="1">Multi-pass membrane protein</topology>
    </subcellularLocation>
</comment>
<evidence type="ECO:0000313" key="7">
    <source>
        <dbReference type="EMBL" id="HAR56927.1"/>
    </source>
</evidence>
<name>A0A348WQW5_9GAMM</name>
<dbReference type="InterPro" id="IPR013525">
    <property type="entry name" value="ABC2_TM"/>
</dbReference>
<dbReference type="STRING" id="314276.OS145_02105"/>
<feature type="transmembrane region" description="Helical" evidence="5">
    <location>
        <begin position="26"/>
        <end position="49"/>
    </location>
</feature>
<feature type="transmembrane region" description="Helical" evidence="5">
    <location>
        <begin position="302"/>
        <end position="318"/>
    </location>
</feature>
<feature type="transmembrane region" description="Helical" evidence="5">
    <location>
        <begin position="175"/>
        <end position="195"/>
    </location>
</feature>
<dbReference type="EMBL" id="DMUP01000221">
    <property type="protein sequence ID" value="HAR56927.1"/>
    <property type="molecule type" value="Genomic_DNA"/>
</dbReference>
<evidence type="ECO:0000259" key="6">
    <source>
        <dbReference type="Pfam" id="PF12698"/>
    </source>
</evidence>
<feature type="transmembrane region" description="Helical" evidence="5">
    <location>
        <begin position="349"/>
        <end position="368"/>
    </location>
</feature>
<keyword evidence="4 5" id="KW-0472">Membrane</keyword>
<dbReference type="GO" id="GO:0016020">
    <property type="term" value="C:membrane"/>
    <property type="evidence" value="ECO:0007669"/>
    <property type="project" value="UniProtKB-SubCell"/>
</dbReference>
<feature type="transmembrane region" description="Helical" evidence="5">
    <location>
        <begin position="265"/>
        <end position="290"/>
    </location>
</feature>
<dbReference type="Pfam" id="PF12698">
    <property type="entry name" value="ABC2_membrane_3"/>
    <property type="match status" value="1"/>
</dbReference>
<sequence>MSLLSSKVSKIAWWEFRRFFKWKQELISIGLLVVIMAVSTGWGAISAVFEEQYNGAIYFEQRADPGGYEAPKDITLRDAGSMEVEKWKSQLPETLDVVVIVHPDNTATLRVHKRDDWQSDLTNSLQNYLQTLRVAGLELTDEQRRVLDSKPEVTLDIAQVDVDESATDDEGSSELGMFLGIGISVGVFTGFGLMMMSITAEKQQRVTEQLLTIISPREWMDGKIVGITLHSLKAMVFIGLFFGAIALLAASFSSEGSISFTFDPFVVIASFVFVLLGLLMINAMLAGFSATIDDPNHSSRSSFMLIPLLPIFLSFSVVDSPDGTLAQIMSILPVSSFMMMPARLAQTDVAWWQIGLSLALLVVSLIWMRNVAARLFTMGIQFYGKEPSWKDIWNAIRG</sequence>
<evidence type="ECO:0000256" key="4">
    <source>
        <dbReference type="ARBA" id="ARBA00023136"/>
    </source>
</evidence>
<evidence type="ECO:0000256" key="5">
    <source>
        <dbReference type="SAM" id="Phobius"/>
    </source>
</evidence>
<dbReference type="AlphaFoldDB" id="A0A348WQW5"/>
<evidence type="ECO:0000313" key="8">
    <source>
        <dbReference type="Proteomes" id="UP000262878"/>
    </source>
</evidence>
<dbReference type="GO" id="GO:0140359">
    <property type="term" value="F:ABC-type transporter activity"/>
    <property type="evidence" value="ECO:0007669"/>
    <property type="project" value="InterPro"/>
</dbReference>
<proteinExistence type="predicted"/>
<evidence type="ECO:0000256" key="2">
    <source>
        <dbReference type="ARBA" id="ARBA00022692"/>
    </source>
</evidence>
<keyword evidence="2 5" id="KW-0812">Transmembrane</keyword>
<gene>
    <name evidence="7" type="ORF">DCR58_09120</name>
</gene>
<evidence type="ECO:0000256" key="3">
    <source>
        <dbReference type="ARBA" id="ARBA00022989"/>
    </source>
</evidence>
<protein>
    <submittedName>
        <fullName evidence="7">ABC transporter permease</fullName>
    </submittedName>
</protein>
<feature type="transmembrane region" description="Helical" evidence="5">
    <location>
        <begin position="234"/>
        <end position="253"/>
    </location>
</feature>
<feature type="domain" description="ABC-2 type transporter transmembrane" evidence="6">
    <location>
        <begin position="44"/>
        <end position="366"/>
    </location>
</feature>
<organism evidence="7 8">
    <name type="scientific">Idiomarina baltica</name>
    <dbReference type="NCBI Taxonomy" id="190892"/>
    <lineage>
        <taxon>Bacteria</taxon>
        <taxon>Pseudomonadati</taxon>
        <taxon>Pseudomonadota</taxon>
        <taxon>Gammaproteobacteria</taxon>
        <taxon>Alteromonadales</taxon>
        <taxon>Idiomarinaceae</taxon>
        <taxon>Idiomarina</taxon>
    </lineage>
</organism>
<evidence type="ECO:0000256" key="1">
    <source>
        <dbReference type="ARBA" id="ARBA00004141"/>
    </source>
</evidence>
<accession>A0A348WQW5</accession>
<keyword evidence="3 5" id="KW-1133">Transmembrane helix</keyword>
<dbReference type="Proteomes" id="UP000262878">
    <property type="component" value="Unassembled WGS sequence"/>
</dbReference>
<reference evidence="7 8" key="1">
    <citation type="journal article" date="2018" name="Nat. Biotechnol.">
        <title>A standardized bacterial taxonomy based on genome phylogeny substantially revises the tree of life.</title>
        <authorList>
            <person name="Parks D.H."/>
            <person name="Chuvochina M."/>
            <person name="Waite D.W."/>
            <person name="Rinke C."/>
            <person name="Skarshewski A."/>
            <person name="Chaumeil P.A."/>
            <person name="Hugenholtz P."/>
        </authorList>
    </citation>
    <scope>NUCLEOTIDE SEQUENCE [LARGE SCALE GENOMIC DNA]</scope>
    <source>
        <strain evidence="7">UBA9360</strain>
    </source>
</reference>